<evidence type="ECO:0000313" key="14">
    <source>
        <dbReference type="EMBL" id="MBM6739179.1"/>
    </source>
</evidence>
<reference evidence="14 15" key="1">
    <citation type="journal article" date="2021" name="Sci. Rep.">
        <title>The distribution of antibiotic resistance genes in chicken gut microbiota commensals.</title>
        <authorList>
            <person name="Juricova H."/>
            <person name="Matiasovicova J."/>
            <person name="Kubasova T."/>
            <person name="Cejkova D."/>
            <person name="Rychlik I."/>
        </authorList>
    </citation>
    <scope>NUCLEOTIDE SEQUENCE [LARGE SCALE GENOMIC DNA]</scope>
    <source>
        <strain evidence="14 15">An773</strain>
    </source>
</reference>
<comment type="subunit">
    <text evidence="11">Component of the replication restart primosome.</text>
</comment>
<feature type="binding site" evidence="11">
    <location>
        <position position="450"/>
    </location>
    <ligand>
        <name>Zn(2+)</name>
        <dbReference type="ChEBI" id="CHEBI:29105"/>
        <label>1</label>
    </ligand>
</feature>
<evidence type="ECO:0000256" key="5">
    <source>
        <dbReference type="ARBA" id="ARBA00022801"/>
    </source>
</evidence>
<dbReference type="Pfam" id="PF18319">
    <property type="entry name" value="Zn_ribbon_PriA"/>
    <property type="match status" value="1"/>
</dbReference>
<proteinExistence type="inferred from homology"/>
<keyword evidence="7 11" id="KW-0862">Zinc</keyword>
<organism evidence="14 15">
    <name type="scientific">Faecalicatena fissicatena</name>
    <dbReference type="NCBI Taxonomy" id="290055"/>
    <lineage>
        <taxon>Bacteria</taxon>
        <taxon>Bacillati</taxon>
        <taxon>Bacillota</taxon>
        <taxon>Clostridia</taxon>
        <taxon>Lachnospirales</taxon>
        <taxon>Lachnospiraceae</taxon>
        <taxon>Faecalicatena</taxon>
    </lineage>
</organism>
<evidence type="ECO:0000256" key="1">
    <source>
        <dbReference type="ARBA" id="ARBA00022515"/>
    </source>
</evidence>
<feature type="binding site" evidence="11">
    <location>
        <position position="456"/>
    </location>
    <ligand>
        <name>Zn(2+)</name>
        <dbReference type="ChEBI" id="CHEBI:29105"/>
        <label>2</label>
    </ligand>
</feature>
<dbReference type="InterPro" id="IPR042115">
    <property type="entry name" value="PriA_3primeBD_sf"/>
</dbReference>
<dbReference type="Proteomes" id="UP000716906">
    <property type="component" value="Unassembled WGS sequence"/>
</dbReference>
<evidence type="ECO:0000259" key="12">
    <source>
        <dbReference type="PROSITE" id="PS51192"/>
    </source>
</evidence>
<feature type="binding site" evidence="11">
    <location>
        <position position="447"/>
    </location>
    <ligand>
        <name>Zn(2+)</name>
        <dbReference type="ChEBI" id="CHEBI:29105"/>
        <label>1</label>
    </ligand>
</feature>
<feature type="binding site" evidence="11">
    <location>
        <position position="476"/>
    </location>
    <ligand>
        <name>Zn(2+)</name>
        <dbReference type="ChEBI" id="CHEBI:29105"/>
        <label>2</label>
    </ligand>
</feature>
<keyword evidence="5 11" id="KW-0378">Hydrolase</keyword>
<dbReference type="EMBL" id="JACLYY010000017">
    <property type="protein sequence ID" value="MBM6739179.1"/>
    <property type="molecule type" value="Genomic_DNA"/>
</dbReference>
<dbReference type="InterPro" id="IPR005259">
    <property type="entry name" value="PriA"/>
</dbReference>
<evidence type="ECO:0000256" key="9">
    <source>
        <dbReference type="ARBA" id="ARBA00023125"/>
    </source>
</evidence>
<evidence type="ECO:0000256" key="4">
    <source>
        <dbReference type="ARBA" id="ARBA00022741"/>
    </source>
</evidence>
<comment type="catalytic activity">
    <reaction evidence="11">
        <text>ATP + H2O = ADP + phosphate + H(+)</text>
        <dbReference type="Rhea" id="RHEA:13065"/>
        <dbReference type="ChEBI" id="CHEBI:15377"/>
        <dbReference type="ChEBI" id="CHEBI:15378"/>
        <dbReference type="ChEBI" id="CHEBI:30616"/>
        <dbReference type="ChEBI" id="CHEBI:43474"/>
        <dbReference type="ChEBI" id="CHEBI:456216"/>
        <dbReference type="EC" id="5.6.2.4"/>
    </reaction>
</comment>
<keyword evidence="4 11" id="KW-0547">Nucleotide-binding</keyword>
<comment type="cofactor">
    <cofactor evidence="11">
        <name>Zn(2+)</name>
        <dbReference type="ChEBI" id="CHEBI:29105"/>
    </cofactor>
    <text evidence="11">Binds 2 zinc ions per subunit.</text>
</comment>
<gene>
    <name evidence="11 14" type="primary">priA</name>
    <name evidence="14" type="ORF">H7U36_13905</name>
</gene>
<dbReference type="PANTHER" id="PTHR30580">
    <property type="entry name" value="PRIMOSOMAL PROTEIN N"/>
    <property type="match status" value="1"/>
</dbReference>
<dbReference type="EC" id="5.6.2.4" evidence="11"/>
<dbReference type="Pfam" id="PF17764">
    <property type="entry name" value="PriA_3primeBD"/>
    <property type="match status" value="1"/>
</dbReference>
<keyword evidence="2 11" id="KW-0235">DNA replication</keyword>
<dbReference type="InterPro" id="IPR011545">
    <property type="entry name" value="DEAD/DEAH_box_helicase_dom"/>
</dbReference>
<keyword evidence="6 11" id="KW-0347">Helicase</keyword>
<dbReference type="PANTHER" id="PTHR30580:SF0">
    <property type="entry name" value="PRIMOSOMAL PROTEIN N"/>
    <property type="match status" value="1"/>
</dbReference>
<dbReference type="InterPro" id="IPR041236">
    <property type="entry name" value="PriA_C"/>
</dbReference>
<comment type="similarity">
    <text evidence="11">Belongs to the helicase family. PriA subfamily.</text>
</comment>
<dbReference type="InterPro" id="IPR027417">
    <property type="entry name" value="P-loop_NTPase"/>
</dbReference>
<dbReference type="Pfam" id="PF00271">
    <property type="entry name" value="Helicase_C"/>
    <property type="match status" value="1"/>
</dbReference>
<keyword evidence="3 11" id="KW-0479">Metal-binding</keyword>
<protein>
    <recommendedName>
        <fullName evidence="11">Replication restart protein PriA</fullName>
    </recommendedName>
    <alternativeName>
        <fullName evidence="11">ATP-dependent DNA helicase PriA</fullName>
        <ecNumber evidence="11">5.6.2.4</ecNumber>
    </alternativeName>
    <alternativeName>
        <fullName evidence="11">DNA 3'-5' helicase PriA</fullName>
    </alternativeName>
</protein>
<dbReference type="Pfam" id="PF18074">
    <property type="entry name" value="PriA_C"/>
    <property type="match status" value="1"/>
</dbReference>
<dbReference type="InterPro" id="IPR040498">
    <property type="entry name" value="PriA_CRR"/>
</dbReference>
<sequence>MYADIIIDITNEKLDKIFQYTVPKELEGKLAVGTEVLVPFGKGNKETRGYIVGFSETPGYDPAKIKEILAVPGESVGIETRLVALAAWMKESYGGTMIQALKTVLPIKRKEREREKKTLVLLVSPEEGEKRLRWYQKKNQKARARLLEALLSSPRLDYDLAREKLNITPPVVRALEEDGLLLTESSRVYRNPVQAGRKAGRQIAYTTEQAEAIRRFSEDYDRGLRRTYLVYGVTGSGKTEVYMAMIRKVVEAGRQAIVLIPEIALTWQTVLRFQRMFGDRVSILNSRMSAGERYDQMQRAKKGEIDVMIGPRSALFTPFPRLGLIVIDEEHEGSYKSEQVPRYHARETAVERARLEGAGVVLGSATPSLEAFYRCERGEYVLLRLPSRAGSGTLPRVRVADMREELKKGNRSIFSDSLRELMADRLQKGQQTMLFINRRGYAGFVSCRSCGHVIKCPHCDVSLSAHRGGRLVCHYCGYERPMVRTCPECGSPHIGGFKAGTQQIEEMVKREFPGARVLRMDADTTRRKDGHEKILSAFGDGEADILVGTQMIVKGHDFPNVTLVGVLAADMSLYTDDYRSAERTFQLLTQAAGRAGRGEGGGEVVIQTYSPEHYSIETAARQDYEAFYEEEIRYREIMGYPPAAHLLAVLLAAQDEEKLTTASAYLKEFAARLGSSGQLAVIGPASPHVGKVSDVYRKILYLKSEKYGMLVKAKDRMEQYIELNRGFRDIRIQFDFDPVHSF</sequence>
<dbReference type="InterPro" id="IPR014001">
    <property type="entry name" value="Helicase_ATP-bd"/>
</dbReference>
<dbReference type="CDD" id="cd18804">
    <property type="entry name" value="SF2_C_priA"/>
    <property type="match status" value="1"/>
</dbReference>
<feature type="binding site" evidence="11">
    <location>
        <position position="473"/>
    </location>
    <ligand>
        <name>Zn(2+)</name>
        <dbReference type="ChEBI" id="CHEBI:29105"/>
        <label>2</label>
    </ligand>
</feature>
<evidence type="ECO:0000313" key="15">
    <source>
        <dbReference type="Proteomes" id="UP000716906"/>
    </source>
</evidence>
<dbReference type="CDD" id="cd17929">
    <property type="entry name" value="DEXHc_priA"/>
    <property type="match status" value="1"/>
</dbReference>
<evidence type="ECO:0000259" key="13">
    <source>
        <dbReference type="PROSITE" id="PS51194"/>
    </source>
</evidence>
<dbReference type="HAMAP" id="MF_00983">
    <property type="entry name" value="PriA"/>
    <property type="match status" value="1"/>
</dbReference>
<evidence type="ECO:0000256" key="6">
    <source>
        <dbReference type="ARBA" id="ARBA00022806"/>
    </source>
</evidence>
<dbReference type="SMART" id="SM00490">
    <property type="entry name" value="HELICc"/>
    <property type="match status" value="1"/>
</dbReference>
<keyword evidence="10 11" id="KW-0413">Isomerase</keyword>
<dbReference type="SMART" id="SM00487">
    <property type="entry name" value="DEXDc"/>
    <property type="match status" value="1"/>
</dbReference>
<dbReference type="PROSITE" id="PS51192">
    <property type="entry name" value="HELICASE_ATP_BIND_1"/>
    <property type="match status" value="1"/>
</dbReference>
<evidence type="ECO:0000256" key="7">
    <source>
        <dbReference type="ARBA" id="ARBA00022833"/>
    </source>
</evidence>
<evidence type="ECO:0000256" key="3">
    <source>
        <dbReference type="ARBA" id="ARBA00022723"/>
    </source>
</evidence>
<dbReference type="NCBIfam" id="TIGR00595">
    <property type="entry name" value="priA"/>
    <property type="match status" value="1"/>
</dbReference>
<comment type="catalytic activity">
    <reaction evidence="11">
        <text>Couples ATP hydrolysis with the unwinding of duplex DNA by translocating in the 3'-5' direction.</text>
        <dbReference type="EC" id="5.6.2.4"/>
    </reaction>
</comment>
<feature type="domain" description="Helicase C-terminal" evidence="13">
    <location>
        <begin position="470"/>
        <end position="648"/>
    </location>
</feature>
<dbReference type="InterPro" id="IPR001650">
    <property type="entry name" value="Helicase_C-like"/>
</dbReference>
<comment type="caution">
    <text evidence="14">The sequence shown here is derived from an EMBL/GenBank/DDBJ whole genome shotgun (WGS) entry which is preliminary data.</text>
</comment>
<name>A0ABS2EBZ0_9FIRM</name>
<dbReference type="Gene3D" id="3.40.50.300">
    <property type="entry name" value="P-loop containing nucleotide triphosphate hydrolases"/>
    <property type="match status" value="2"/>
</dbReference>
<feature type="binding site" evidence="11">
    <location>
        <position position="459"/>
    </location>
    <ligand>
        <name>Zn(2+)</name>
        <dbReference type="ChEBI" id="CHEBI:29105"/>
        <label>2</label>
    </ligand>
</feature>
<keyword evidence="1 11" id="KW-0639">Primosome</keyword>
<dbReference type="SUPFAM" id="SSF52540">
    <property type="entry name" value="P-loop containing nucleoside triphosphate hydrolases"/>
    <property type="match status" value="1"/>
</dbReference>
<keyword evidence="9 11" id="KW-0238">DNA-binding</keyword>
<dbReference type="InterPro" id="IPR041222">
    <property type="entry name" value="PriA_3primeBD"/>
</dbReference>
<evidence type="ECO:0000256" key="2">
    <source>
        <dbReference type="ARBA" id="ARBA00022705"/>
    </source>
</evidence>
<keyword evidence="8 11" id="KW-0067">ATP-binding</keyword>
<evidence type="ECO:0000256" key="8">
    <source>
        <dbReference type="ARBA" id="ARBA00022840"/>
    </source>
</evidence>
<dbReference type="Pfam" id="PF00270">
    <property type="entry name" value="DEAD"/>
    <property type="match status" value="1"/>
</dbReference>
<dbReference type="Gene3D" id="3.40.1440.60">
    <property type="entry name" value="PriA, 3(prime) DNA-binding domain"/>
    <property type="match status" value="1"/>
</dbReference>
<keyword evidence="15" id="KW-1185">Reference proteome</keyword>
<evidence type="ECO:0000256" key="10">
    <source>
        <dbReference type="ARBA" id="ARBA00023235"/>
    </source>
</evidence>
<dbReference type="PROSITE" id="PS51194">
    <property type="entry name" value="HELICASE_CTER"/>
    <property type="match status" value="1"/>
</dbReference>
<dbReference type="RefSeq" id="WP_033124400.1">
    <property type="nucleotide sequence ID" value="NZ_JACLYY010000017.1"/>
</dbReference>
<feature type="binding site" evidence="11">
    <location>
        <position position="486"/>
    </location>
    <ligand>
        <name>Zn(2+)</name>
        <dbReference type="ChEBI" id="CHEBI:29105"/>
        <label>1</label>
    </ligand>
</feature>
<comment type="function">
    <text evidence="11">Initiates the restart of stalled replication forks, which reloads the replicative helicase on sites other than the origin of replication. Recognizes and binds to abandoned replication forks and remodels them to uncover a helicase loading site. Promotes assembly of the primosome at these replication forks.</text>
</comment>
<feature type="binding site" evidence="11">
    <location>
        <position position="489"/>
    </location>
    <ligand>
        <name>Zn(2+)</name>
        <dbReference type="ChEBI" id="CHEBI:29105"/>
        <label>1</label>
    </ligand>
</feature>
<evidence type="ECO:0000256" key="11">
    <source>
        <dbReference type="HAMAP-Rule" id="MF_00983"/>
    </source>
</evidence>
<accession>A0ABS2EBZ0</accession>
<feature type="domain" description="Helicase ATP-binding" evidence="12">
    <location>
        <begin position="219"/>
        <end position="385"/>
    </location>
</feature>